<dbReference type="PIRSF" id="PIRSF005962">
    <property type="entry name" value="Pept_M20D_amidohydro"/>
    <property type="match status" value="1"/>
</dbReference>
<sequence length="396" mass="43204">MVVVNQIQELAKKYQDTVVSLRREFHRHPELSFQEVETTKRIAAELDKLGIPYEINPEKNTGLVACLKGGKPGKAVALRADIDGLPVKELTGLPFASENEGKMHACGHDNHIAMLLGAAYILHEVQDQICGTVYFVFQPAEELCAGAEYMLRFGDWYDKIGSMYAAHVWFDMPAGKVNIQAGPRFAAGTHFYIDVHGTGCHGSLPHQGIDASVVAAAILLNIQTIVSRRVSPLDSVALTIGTVRSGTAFNIVSGEAHMEGTCRYFLPETGKLLETMLSDMVHDTAHQYGATADFHMDLIAPPTINDAACAGLGAKAAAKVVGEDNVVPMEHTMACEDFAFYTEKKPCCYGIVGIRNPEKNAMYPQHSNRYTVDEDVLGNGAAIFAQYALDWLETNK</sequence>
<dbReference type="GO" id="GO:0046872">
    <property type="term" value="F:metal ion binding"/>
    <property type="evidence" value="ECO:0007669"/>
    <property type="project" value="UniProtKB-KW"/>
</dbReference>
<feature type="binding site" evidence="1">
    <location>
        <position position="106"/>
    </location>
    <ligand>
        <name>Mn(2+)</name>
        <dbReference type="ChEBI" id="CHEBI:29035"/>
        <label>2</label>
    </ligand>
</feature>
<evidence type="ECO:0000256" key="1">
    <source>
        <dbReference type="PIRSR" id="PIRSR005962-1"/>
    </source>
</evidence>
<evidence type="ECO:0000313" key="3">
    <source>
        <dbReference type="EMBL" id="NME27646.1"/>
    </source>
</evidence>
<dbReference type="SUPFAM" id="SSF53187">
    <property type="entry name" value="Zn-dependent exopeptidases"/>
    <property type="match status" value="1"/>
</dbReference>
<dbReference type="Gene3D" id="3.30.70.360">
    <property type="match status" value="1"/>
</dbReference>
<accession>A0A848BWJ8</accession>
<feature type="binding site" evidence="1">
    <location>
        <position position="167"/>
    </location>
    <ligand>
        <name>Mn(2+)</name>
        <dbReference type="ChEBI" id="CHEBI:29035"/>
        <label>2</label>
    </ligand>
</feature>
<dbReference type="SUPFAM" id="SSF55031">
    <property type="entry name" value="Bacterial exopeptidase dimerisation domain"/>
    <property type="match status" value="1"/>
</dbReference>
<dbReference type="Pfam" id="PF07687">
    <property type="entry name" value="M20_dimer"/>
    <property type="match status" value="1"/>
</dbReference>
<dbReference type="NCBIfam" id="TIGR01891">
    <property type="entry name" value="amidohydrolases"/>
    <property type="match status" value="1"/>
</dbReference>
<dbReference type="Pfam" id="PF01546">
    <property type="entry name" value="Peptidase_M20"/>
    <property type="match status" value="1"/>
</dbReference>
<dbReference type="InterPro" id="IPR017439">
    <property type="entry name" value="Amidohydrolase"/>
</dbReference>
<keyword evidence="1" id="KW-0464">Manganese</keyword>
<dbReference type="InterPro" id="IPR002933">
    <property type="entry name" value="Peptidase_M20"/>
</dbReference>
<feature type="binding site" evidence="1">
    <location>
        <position position="366"/>
    </location>
    <ligand>
        <name>Mn(2+)</name>
        <dbReference type="ChEBI" id="CHEBI:29035"/>
        <label>2</label>
    </ligand>
</feature>
<keyword evidence="3" id="KW-0378">Hydrolase</keyword>
<organism evidence="3 4">
    <name type="scientific">Megasphaera hexanoica</name>
    <dbReference type="NCBI Taxonomy" id="1675036"/>
    <lineage>
        <taxon>Bacteria</taxon>
        <taxon>Bacillati</taxon>
        <taxon>Bacillota</taxon>
        <taxon>Negativicutes</taxon>
        <taxon>Veillonellales</taxon>
        <taxon>Veillonellaceae</taxon>
        <taxon>Megasphaera</taxon>
    </lineage>
</organism>
<dbReference type="GO" id="GO:0016787">
    <property type="term" value="F:hydrolase activity"/>
    <property type="evidence" value="ECO:0007669"/>
    <property type="project" value="UniProtKB-KW"/>
</dbReference>
<keyword evidence="1" id="KW-0479">Metal-binding</keyword>
<dbReference type="PANTHER" id="PTHR11014">
    <property type="entry name" value="PEPTIDASE M20 FAMILY MEMBER"/>
    <property type="match status" value="1"/>
</dbReference>
<proteinExistence type="predicted"/>
<dbReference type="PANTHER" id="PTHR11014:SF63">
    <property type="entry name" value="METALLOPEPTIDASE, PUTATIVE (AFU_ORTHOLOGUE AFUA_6G09600)-RELATED"/>
    <property type="match status" value="1"/>
</dbReference>
<feature type="binding site" evidence="1">
    <location>
        <position position="108"/>
    </location>
    <ligand>
        <name>Mn(2+)</name>
        <dbReference type="ChEBI" id="CHEBI:29035"/>
        <label>2</label>
    </ligand>
</feature>
<evidence type="ECO:0000313" key="4">
    <source>
        <dbReference type="Proteomes" id="UP000591071"/>
    </source>
</evidence>
<feature type="domain" description="Peptidase M20 dimerisation" evidence="2">
    <location>
        <begin position="191"/>
        <end position="279"/>
    </location>
</feature>
<dbReference type="EMBL" id="JABAFG010000004">
    <property type="protein sequence ID" value="NME27646.1"/>
    <property type="molecule type" value="Genomic_DNA"/>
</dbReference>
<dbReference type="InterPro" id="IPR011650">
    <property type="entry name" value="Peptidase_M20_dimer"/>
</dbReference>
<comment type="cofactor">
    <cofactor evidence="1">
        <name>Mn(2+)</name>
        <dbReference type="ChEBI" id="CHEBI:29035"/>
    </cofactor>
    <text evidence="1">The Mn(2+) ion enhances activity.</text>
</comment>
<feature type="binding site" evidence="1">
    <location>
        <position position="142"/>
    </location>
    <ligand>
        <name>Mn(2+)</name>
        <dbReference type="ChEBI" id="CHEBI:29035"/>
        <label>2</label>
    </ligand>
</feature>
<protein>
    <submittedName>
        <fullName evidence="3">Amidohydrolase</fullName>
    </submittedName>
</protein>
<dbReference type="AlphaFoldDB" id="A0A848BWJ8"/>
<dbReference type="Gene3D" id="3.40.630.10">
    <property type="entry name" value="Zn peptidases"/>
    <property type="match status" value="1"/>
</dbReference>
<dbReference type="Proteomes" id="UP000591071">
    <property type="component" value="Unassembled WGS sequence"/>
</dbReference>
<gene>
    <name evidence="3" type="ORF">HF872_03245</name>
</gene>
<dbReference type="InterPro" id="IPR036264">
    <property type="entry name" value="Bact_exopeptidase_dim_dom"/>
</dbReference>
<reference evidence="3 4" key="1">
    <citation type="submission" date="2020-04" db="EMBL/GenBank/DDBJ databases">
        <authorList>
            <person name="Hitch T.C.A."/>
            <person name="Wylensek D."/>
            <person name="Clavel T."/>
        </authorList>
    </citation>
    <scope>NUCLEOTIDE SEQUENCE [LARGE SCALE GENOMIC DNA]</scope>
    <source>
        <strain evidence="3 4">Oil-RF-744-FAT-WT-6-1</strain>
    </source>
</reference>
<evidence type="ECO:0000259" key="2">
    <source>
        <dbReference type="Pfam" id="PF07687"/>
    </source>
</evidence>
<name>A0A848BWJ8_9FIRM</name>
<comment type="caution">
    <text evidence="3">The sequence shown here is derived from an EMBL/GenBank/DDBJ whole genome shotgun (WGS) entry which is preliminary data.</text>
</comment>